<evidence type="ECO:0000256" key="1">
    <source>
        <dbReference type="SAM" id="Phobius"/>
    </source>
</evidence>
<evidence type="ECO:0000313" key="3">
    <source>
        <dbReference type="Proteomes" id="UP000051176"/>
    </source>
</evidence>
<feature type="transmembrane region" description="Helical" evidence="1">
    <location>
        <begin position="112"/>
        <end position="133"/>
    </location>
</feature>
<accession>A0A0R1GW67</accession>
<keyword evidence="1" id="KW-0812">Transmembrane</keyword>
<dbReference type="EMBL" id="AZCZ01000007">
    <property type="protein sequence ID" value="KRK38288.1"/>
    <property type="molecule type" value="Genomic_DNA"/>
</dbReference>
<keyword evidence="1" id="KW-1133">Transmembrane helix</keyword>
<dbReference type="AlphaFoldDB" id="A0A0R1GW67"/>
<reference evidence="2 3" key="1">
    <citation type="journal article" date="2015" name="Genome Announc.">
        <title>Expanding the biotechnology potential of lactobacilli through comparative genomics of 213 strains and associated genera.</title>
        <authorList>
            <person name="Sun Z."/>
            <person name="Harris H.M."/>
            <person name="McCann A."/>
            <person name="Guo C."/>
            <person name="Argimon S."/>
            <person name="Zhang W."/>
            <person name="Yang X."/>
            <person name="Jeffery I.B."/>
            <person name="Cooney J.C."/>
            <person name="Kagawa T.F."/>
            <person name="Liu W."/>
            <person name="Song Y."/>
            <person name="Salvetti E."/>
            <person name="Wrobel A."/>
            <person name="Rasinkangas P."/>
            <person name="Parkhill J."/>
            <person name="Rea M.C."/>
            <person name="O'Sullivan O."/>
            <person name="Ritari J."/>
            <person name="Douillard F.P."/>
            <person name="Paul Ross R."/>
            <person name="Yang R."/>
            <person name="Briner A.E."/>
            <person name="Felis G.E."/>
            <person name="de Vos W.M."/>
            <person name="Barrangou R."/>
            <person name="Klaenhammer T.R."/>
            <person name="Caufield P.W."/>
            <person name="Cui Y."/>
            <person name="Zhang H."/>
            <person name="O'Toole P.W."/>
        </authorList>
    </citation>
    <scope>NUCLEOTIDE SEQUENCE [LARGE SCALE GENOMIC DNA]</scope>
    <source>
        <strain evidence="2 3">ATCC 53295</strain>
    </source>
</reference>
<dbReference type="STRING" id="357278.IV61_GL002359"/>
<organism evidence="2 3">
    <name type="scientific">Levilactobacillus parabrevis ATCC 53295</name>
    <dbReference type="NCBI Taxonomy" id="1267003"/>
    <lineage>
        <taxon>Bacteria</taxon>
        <taxon>Bacillati</taxon>
        <taxon>Bacillota</taxon>
        <taxon>Bacilli</taxon>
        <taxon>Lactobacillales</taxon>
        <taxon>Lactobacillaceae</taxon>
        <taxon>Levilactobacillus</taxon>
    </lineage>
</organism>
<dbReference type="OrthoDB" id="3237813at2"/>
<keyword evidence="1" id="KW-0472">Membrane</keyword>
<dbReference type="PATRIC" id="fig|1267003.4.peg.2218"/>
<feature type="transmembrane region" description="Helical" evidence="1">
    <location>
        <begin position="85"/>
        <end position="106"/>
    </location>
</feature>
<dbReference type="Proteomes" id="UP000051176">
    <property type="component" value="Unassembled WGS sequence"/>
</dbReference>
<sequence>MNLIKNTLKQRWTALILGLVINAFGSGLTVAANMGASPWMASEVNLSEWFKIGIGWPVFVVSCLAAVANQFLLRRWEPRRFFGEIGFMFFVSFFVNFFTAMFYRMGILKLSMFTRGFLAVAGVTIFCIAISLYQRANLVMHPNDDTTNILRFMYCHGNVLHAQLLNFIPPVTIIVVSWIVTHNLFAINLGTVFALIFTGTIINLTDRFIWPGLKHNFAVRPVEEATND</sequence>
<evidence type="ECO:0008006" key="4">
    <source>
        <dbReference type="Google" id="ProtNLM"/>
    </source>
</evidence>
<dbReference type="InterPro" id="IPR038750">
    <property type="entry name" value="YczE/YyaS-like"/>
</dbReference>
<dbReference type="eggNOG" id="COG2364">
    <property type="taxonomic scope" value="Bacteria"/>
</dbReference>
<feature type="transmembrane region" description="Helical" evidence="1">
    <location>
        <begin position="54"/>
        <end position="73"/>
    </location>
</feature>
<dbReference type="PANTHER" id="PTHR40078:SF1">
    <property type="entry name" value="INTEGRAL MEMBRANE PROTEIN"/>
    <property type="match status" value="1"/>
</dbReference>
<evidence type="ECO:0000313" key="2">
    <source>
        <dbReference type="EMBL" id="KRK38288.1"/>
    </source>
</evidence>
<feature type="transmembrane region" description="Helical" evidence="1">
    <location>
        <begin position="159"/>
        <end position="179"/>
    </location>
</feature>
<dbReference type="Pfam" id="PF19700">
    <property type="entry name" value="DUF6198"/>
    <property type="match status" value="1"/>
</dbReference>
<dbReference type="PANTHER" id="PTHR40078">
    <property type="entry name" value="INTEGRAL MEMBRANE PROTEIN-RELATED"/>
    <property type="match status" value="1"/>
</dbReference>
<keyword evidence="3" id="KW-1185">Reference proteome</keyword>
<comment type="caution">
    <text evidence="2">The sequence shown here is derived from an EMBL/GenBank/DDBJ whole genome shotgun (WGS) entry which is preliminary data.</text>
</comment>
<feature type="transmembrane region" description="Helical" evidence="1">
    <location>
        <begin position="185"/>
        <end position="204"/>
    </location>
</feature>
<gene>
    <name evidence="2" type="ORF">FD07_GL002103</name>
</gene>
<proteinExistence type="predicted"/>
<protein>
    <recommendedName>
        <fullName evidence="4">Sugar specific permease</fullName>
    </recommendedName>
</protein>
<feature type="transmembrane region" description="Helical" evidence="1">
    <location>
        <begin position="12"/>
        <end position="34"/>
    </location>
</feature>
<name>A0A0R1GW67_9LACO</name>